<dbReference type="PANTHER" id="PTHR43353">
    <property type="entry name" value="SUCCINATE-SEMIALDEHYDE DEHYDROGENASE, MITOCHONDRIAL"/>
    <property type="match status" value="1"/>
</dbReference>
<feature type="active site" evidence="3">
    <location>
        <position position="260"/>
    </location>
</feature>
<dbReference type="PATRIC" id="fig|1414851.3.peg.53"/>
<dbReference type="FunFam" id="3.40.605.10:FF:000005">
    <property type="entry name" value="Succinate-semialdehyde dehydrogenase I"/>
    <property type="match status" value="1"/>
</dbReference>
<accession>V8GAI6</accession>
<dbReference type="Gene3D" id="3.40.605.10">
    <property type="entry name" value="Aldehyde Dehydrogenase, Chain A, domain 1"/>
    <property type="match status" value="1"/>
</dbReference>
<evidence type="ECO:0000256" key="1">
    <source>
        <dbReference type="ARBA" id="ARBA00009986"/>
    </source>
</evidence>
<dbReference type="FunFam" id="3.40.605.10:FF:000026">
    <property type="entry name" value="Aldehyde dehydrogenase, putative"/>
    <property type="match status" value="1"/>
</dbReference>
<evidence type="ECO:0000256" key="3">
    <source>
        <dbReference type="PROSITE-ProRule" id="PRU10007"/>
    </source>
</evidence>
<name>V8GAI6_9BURK</name>
<evidence type="ECO:0000313" key="7">
    <source>
        <dbReference type="Proteomes" id="UP000018766"/>
    </source>
</evidence>
<comment type="caution">
    <text evidence="6">The sequence shown here is derived from an EMBL/GenBank/DDBJ whole genome shotgun (WGS) entry which is preliminary data.</text>
</comment>
<evidence type="ECO:0000313" key="6">
    <source>
        <dbReference type="EMBL" id="ETD73131.1"/>
    </source>
</evidence>
<dbReference type="EC" id="1.2.1.16" evidence="6"/>
<dbReference type="InterPro" id="IPR016161">
    <property type="entry name" value="Ald_DH/histidinol_DH"/>
</dbReference>
<dbReference type="InterPro" id="IPR029510">
    <property type="entry name" value="Ald_DH_CS_GLU"/>
</dbReference>
<organism evidence="6 7">
    <name type="scientific">Pelistega indica</name>
    <dbReference type="NCBI Taxonomy" id="1414851"/>
    <lineage>
        <taxon>Bacteria</taxon>
        <taxon>Pseudomonadati</taxon>
        <taxon>Pseudomonadota</taxon>
        <taxon>Betaproteobacteria</taxon>
        <taxon>Burkholderiales</taxon>
        <taxon>Alcaligenaceae</taxon>
        <taxon>Pelistega</taxon>
    </lineage>
</organism>
<dbReference type="PROSITE" id="PS00687">
    <property type="entry name" value="ALDEHYDE_DEHYDR_GLU"/>
    <property type="match status" value="1"/>
</dbReference>
<keyword evidence="7" id="KW-1185">Reference proteome</keyword>
<dbReference type="GO" id="GO:0009450">
    <property type="term" value="P:gamma-aminobutyric acid catabolic process"/>
    <property type="evidence" value="ECO:0007669"/>
    <property type="project" value="InterPro"/>
</dbReference>
<evidence type="ECO:0000259" key="5">
    <source>
        <dbReference type="Pfam" id="PF00171"/>
    </source>
</evidence>
<proteinExistence type="inferred from homology"/>
<dbReference type="PROSITE" id="PS00070">
    <property type="entry name" value="ALDEHYDE_DEHYDR_CYS"/>
    <property type="match status" value="1"/>
</dbReference>
<dbReference type="InterPro" id="IPR016163">
    <property type="entry name" value="Ald_DH_C"/>
</dbReference>
<dbReference type="InterPro" id="IPR016162">
    <property type="entry name" value="Ald_DH_N"/>
</dbReference>
<evidence type="ECO:0000256" key="2">
    <source>
        <dbReference type="ARBA" id="ARBA00023002"/>
    </source>
</evidence>
<dbReference type="InterPro" id="IPR016160">
    <property type="entry name" value="Ald_DH_CS_CYS"/>
</dbReference>
<keyword evidence="2 4" id="KW-0560">Oxidoreductase</keyword>
<evidence type="ECO:0000256" key="4">
    <source>
        <dbReference type="RuleBase" id="RU003345"/>
    </source>
</evidence>
<dbReference type="PANTHER" id="PTHR43353:SF5">
    <property type="entry name" value="SUCCINATE-SEMIALDEHYDE DEHYDROGENASE, MITOCHONDRIAL"/>
    <property type="match status" value="1"/>
</dbReference>
<dbReference type="InterPro" id="IPR015590">
    <property type="entry name" value="Aldehyde_DH_dom"/>
</dbReference>
<feature type="domain" description="Aldehyde dehydrogenase" evidence="5">
    <location>
        <begin position="25"/>
        <end position="482"/>
    </location>
</feature>
<dbReference type="GO" id="GO:0005829">
    <property type="term" value="C:cytosol"/>
    <property type="evidence" value="ECO:0007669"/>
    <property type="project" value="TreeGrafter"/>
</dbReference>
<dbReference type="CDD" id="cd07103">
    <property type="entry name" value="ALDH_F5_SSADH_GabD"/>
    <property type="match status" value="1"/>
</dbReference>
<dbReference type="NCBIfam" id="TIGR01780">
    <property type="entry name" value="SSADH"/>
    <property type="match status" value="1"/>
</dbReference>
<dbReference type="Proteomes" id="UP000018766">
    <property type="component" value="Unassembled WGS sequence"/>
</dbReference>
<dbReference type="Gene3D" id="3.40.309.10">
    <property type="entry name" value="Aldehyde Dehydrogenase, Chain A, domain 2"/>
    <property type="match status" value="1"/>
</dbReference>
<gene>
    <name evidence="6" type="primary">gabD</name>
    <name evidence="6" type="ORF">V757_00235</name>
</gene>
<dbReference type="SUPFAM" id="SSF53720">
    <property type="entry name" value="ALDH-like"/>
    <property type="match status" value="1"/>
</dbReference>
<protein>
    <submittedName>
        <fullName evidence="6">Succinate-semialdehyde dehdyrogenase</fullName>
        <ecNumber evidence="6">1.2.1.16</ecNumber>
    </submittedName>
</protein>
<comment type="similarity">
    <text evidence="1 4">Belongs to the aldehyde dehydrogenase family.</text>
</comment>
<dbReference type="GO" id="GO:0004777">
    <property type="term" value="F:succinate-semialdehyde dehydrogenase (NAD+) activity"/>
    <property type="evidence" value="ECO:0007669"/>
    <property type="project" value="TreeGrafter"/>
</dbReference>
<dbReference type="Pfam" id="PF00171">
    <property type="entry name" value="Aldedh"/>
    <property type="match status" value="1"/>
</dbReference>
<dbReference type="FunFam" id="3.40.309.10:FF:000004">
    <property type="entry name" value="Succinate-semialdehyde dehydrogenase I"/>
    <property type="match status" value="1"/>
</dbReference>
<dbReference type="InterPro" id="IPR050740">
    <property type="entry name" value="Aldehyde_DH_Superfamily"/>
</dbReference>
<dbReference type="AlphaFoldDB" id="V8GAI6"/>
<reference evidence="6 7" key="1">
    <citation type="submission" date="2013-11" db="EMBL/GenBank/DDBJ databases">
        <title>Genomic analysis of Pelistega sp. HM-7.</title>
        <authorList>
            <person name="Kumbhare S.V."/>
            <person name="Shetty S.A."/>
            <person name="Sharma O."/>
            <person name="Dhotre D.P."/>
        </authorList>
    </citation>
    <scope>NUCLEOTIDE SEQUENCE [LARGE SCALE GENOMIC DNA]</scope>
    <source>
        <strain evidence="6 7">HM-7</strain>
    </source>
</reference>
<dbReference type="EMBL" id="AYSV01000001">
    <property type="protein sequence ID" value="ETD73131.1"/>
    <property type="molecule type" value="Genomic_DNA"/>
</dbReference>
<dbReference type="InterPro" id="IPR010102">
    <property type="entry name" value="Succ_semiAld_DH"/>
</dbReference>
<sequence>MLEGKIMQLKDSSLLKQQCYIDGKWLNAHTGDVIAVMNPATGEQIATVPNMGIAEARLAIEAANKAFKQWKSLVSTERSIILKKWHDLLIENKEDLGLILCSEQGKPLPEAIKEVVHGAAYIGWYAEETKRIVGDIIPTPAPGKKALILKEPIGVCAAITPWNFPNSMITRKASPALAAGCTFVIRPASKTPLSALAIAELAHRAGIPAGVFNVITGSRDIGDELTTNPIVRKFSFTGSTAVGAKLMEQCASTIKKVSLELGGNAPFIVFDDADIDEAIRGAIASKYRNAGQTCVCANRIYVQSGIYDEFVEKFSTVVDQLIVGNGLEKNVTVGPLIDKEAIVKVQHQIQDALDNGATLVRGGHIHPKGELFFEPTILANVTQDMIVSKEETFGPLAPIFKFDTEEEVIRYANDTIYGLAAYFFSRDLGRIFRVTEALEYGMVGANTGTLSNEMAPFGGIKQSGIGREGSKYGIDDYLELKYTLIAGLNN</sequence>